<dbReference type="GeneID" id="108566508"/>
<evidence type="ECO:0000256" key="4">
    <source>
        <dbReference type="ARBA" id="ARBA00023157"/>
    </source>
</evidence>
<sequence length="152" mass="17176">MSWMSAAILALLLMSIVDCQKSLVEADASAGGTSMESSRTLECHRRLYSYKVTQTDENGKMCWDIIQVWACWGRCDSNEISDWRFPYKKSSHPVCMHYGRNKAVANLRNCEDGALPSAAKYEYMEAGGCRCQFCFSADTSCEGLRYTTHRSH</sequence>
<comment type="similarity">
    <text evidence="2">Belongs to the glycoprotein hormones subunit beta family.</text>
</comment>
<evidence type="ECO:0000313" key="7">
    <source>
        <dbReference type="Proteomes" id="UP000695000"/>
    </source>
</evidence>
<evidence type="ECO:0000259" key="6">
    <source>
        <dbReference type="Pfam" id="PF00007"/>
    </source>
</evidence>
<dbReference type="SUPFAM" id="SSF57501">
    <property type="entry name" value="Cystine-knot cytokines"/>
    <property type="match status" value="1"/>
</dbReference>
<evidence type="ECO:0000313" key="8">
    <source>
        <dbReference type="RefSeq" id="XP_017781910.1"/>
    </source>
</evidence>
<feature type="chain" id="PRO_5046024979" evidence="5">
    <location>
        <begin position="20"/>
        <end position="152"/>
    </location>
</feature>
<keyword evidence="3" id="KW-0964">Secreted</keyword>
<dbReference type="PANTHER" id="PTHR11515">
    <property type="entry name" value="GLYCOPROTEIN HORMONE BETA CHAIN"/>
    <property type="match status" value="1"/>
</dbReference>
<evidence type="ECO:0000256" key="1">
    <source>
        <dbReference type="ARBA" id="ARBA00004613"/>
    </source>
</evidence>
<dbReference type="RefSeq" id="XP_017781910.1">
    <property type="nucleotide sequence ID" value="XM_017926421.1"/>
</dbReference>
<gene>
    <name evidence="8" type="primary">LOC108566508</name>
</gene>
<comment type="subcellular location">
    <subcellularLocation>
        <location evidence="1">Secreted</location>
    </subcellularLocation>
</comment>
<keyword evidence="5" id="KW-0732">Signal</keyword>
<dbReference type="CDD" id="cd00069">
    <property type="entry name" value="GHB_like"/>
    <property type="match status" value="1"/>
</dbReference>
<proteinExistence type="inferred from homology"/>
<dbReference type="InterPro" id="IPR006208">
    <property type="entry name" value="Glyco_hormone_CN"/>
</dbReference>
<dbReference type="PANTHER" id="PTHR11515:SF13">
    <property type="entry name" value="GLYCOPROTEIN HORMONE BETA 5, ISOFORM A"/>
    <property type="match status" value="1"/>
</dbReference>
<accession>A0ABM1N510</accession>
<reference evidence="8" key="1">
    <citation type="submission" date="2025-08" db="UniProtKB">
        <authorList>
            <consortium name="RefSeq"/>
        </authorList>
    </citation>
    <scope>IDENTIFICATION</scope>
</reference>
<protein>
    <submittedName>
        <fullName evidence="8">Uncharacterized protein LOC108566508</fullName>
    </submittedName>
</protein>
<dbReference type="Proteomes" id="UP000695000">
    <property type="component" value="Unplaced"/>
</dbReference>
<dbReference type="Gene3D" id="2.10.90.10">
    <property type="entry name" value="Cystine-knot cytokines"/>
    <property type="match status" value="1"/>
</dbReference>
<dbReference type="InterPro" id="IPR001545">
    <property type="entry name" value="Gonadotropin_bsu"/>
</dbReference>
<evidence type="ECO:0000256" key="5">
    <source>
        <dbReference type="SAM" id="SignalP"/>
    </source>
</evidence>
<dbReference type="Pfam" id="PF00007">
    <property type="entry name" value="Cys_knot"/>
    <property type="match status" value="1"/>
</dbReference>
<evidence type="ECO:0000256" key="3">
    <source>
        <dbReference type="ARBA" id="ARBA00022525"/>
    </source>
</evidence>
<organism evidence="7 8">
    <name type="scientific">Nicrophorus vespilloides</name>
    <name type="common">Boreal carrion beetle</name>
    <dbReference type="NCBI Taxonomy" id="110193"/>
    <lineage>
        <taxon>Eukaryota</taxon>
        <taxon>Metazoa</taxon>
        <taxon>Ecdysozoa</taxon>
        <taxon>Arthropoda</taxon>
        <taxon>Hexapoda</taxon>
        <taxon>Insecta</taxon>
        <taxon>Pterygota</taxon>
        <taxon>Neoptera</taxon>
        <taxon>Endopterygota</taxon>
        <taxon>Coleoptera</taxon>
        <taxon>Polyphaga</taxon>
        <taxon>Staphyliniformia</taxon>
        <taxon>Silphidae</taxon>
        <taxon>Nicrophorinae</taxon>
        <taxon>Nicrophorus</taxon>
    </lineage>
</organism>
<keyword evidence="4" id="KW-1015">Disulfide bond</keyword>
<feature type="signal peptide" evidence="5">
    <location>
        <begin position="1"/>
        <end position="19"/>
    </location>
</feature>
<keyword evidence="7" id="KW-1185">Reference proteome</keyword>
<name>A0ABM1N510_NICVS</name>
<feature type="domain" description="Glycoprotein hormone subunit beta" evidence="6">
    <location>
        <begin position="51"/>
        <end position="147"/>
    </location>
</feature>
<dbReference type="InterPro" id="IPR029034">
    <property type="entry name" value="Cystine-knot_cytokine"/>
</dbReference>
<evidence type="ECO:0000256" key="2">
    <source>
        <dbReference type="ARBA" id="ARBA00006552"/>
    </source>
</evidence>